<gene>
    <name evidence="1" type="ORF">ACAOBT_LOCUS33770</name>
</gene>
<reference evidence="1" key="1">
    <citation type="submission" date="2022-03" db="EMBL/GenBank/DDBJ databases">
        <authorList>
            <person name="Sayadi A."/>
        </authorList>
    </citation>
    <scope>NUCLEOTIDE SEQUENCE</scope>
</reference>
<dbReference type="EMBL" id="CAKOFQ010008395">
    <property type="protein sequence ID" value="CAH2013936.1"/>
    <property type="molecule type" value="Genomic_DNA"/>
</dbReference>
<dbReference type="OrthoDB" id="6761817at2759"/>
<dbReference type="Proteomes" id="UP001152888">
    <property type="component" value="Unassembled WGS sequence"/>
</dbReference>
<proteinExistence type="predicted"/>
<organism evidence="1 2">
    <name type="scientific">Acanthoscelides obtectus</name>
    <name type="common">Bean weevil</name>
    <name type="synonym">Bruchus obtectus</name>
    <dbReference type="NCBI Taxonomy" id="200917"/>
    <lineage>
        <taxon>Eukaryota</taxon>
        <taxon>Metazoa</taxon>
        <taxon>Ecdysozoa</taxon>
        <taxon>Arthropoda</taxon>
        <taxon>Hexapoda</taxon>
        <taxon>Insecta</taxon>
        <taxon>Pterygota</taxon>
        <taxon>Neoptera</taxon>
        <taxon>Endopterygota</taxon>
        <taxon>Coleoptera</taxon>
        <taxon>Polyphaga</taxon>
        <taxon>Cucujiformia</taxon>
        <taxon>Chrysomeloidea</taxon>
        <taxon>Chrysomelidae</taxon>
        <taxon>Bruchinae</taxon>
        <taxon>Bruchini</taxon>
        <taxon>Acanthoscelides</taxon>
    </lineage>
</organism>
<dbReference type="AlphaFoldDB" id="A0A9P0MKL2"/>
<accession>A0A9P0MKL2</accession>
<comment type="caution">
    <text evidence="1">The sequence shown here is derived from an EMBL/GenBank/DDBJ whole genome shotgun (WGS) entry which is preliminary data.</text>
</comment>
<name>A0A9P0MKL2_ACAOB</name>
<sequence>MPEKWTENEERYINRELLDFLERLDLISDRQYGLRYQRSTEDLLAYICRWVADFLSGRKISVVIDGISSSSCKIGLGSDTVFLHINDLLSCTINPIHSFADDSTLHSGIQSDKDLEAITAWGRHNFVRSNAPKYSTVP</sequence>
<keyword evidence="2" id="KW-1185">Reference proteome</keyword>
<protein>
    <submittedName>
        <fullName evidence="1">Uncharacterized protein</fullName>
    </submittedName>
</protein>
<evidence type="ECO:0000313" key="2">
    <source>
        <dbReference type="Proteomes" id="UP001152888"/>
    </source>
</evidence>
<evidence type="ECO:0000313" key="1">
    <source>
        <dbReference type="EMBL" id="CAH2013936.1"/>
    </source>
</evidence>